<protein>
    <submittedName>
        <fullName evidence="1">Nitroreductase family protein</fullName>
    </submittedName>
</protein>
<reference evidence="1 2" key="1">
    <citation type="journal article" date="2022" name="Int. J. Syst. Evol. Microbiol.">
        <title>Miniphocaeibacter halophilus sp. nov., an ammonium-tolerant acetate-producing bacterium isolated from a biogas system.</title>
        <authorList>
            <person name="Schnurer A."/>
            <person name="Singh A."/>
            <person name="Bi S."/>
            <person name="Qiao W."/>
            <person name="Westerholm M."/>
        </authorList>
    </citation>
    <scope>NUCLEOTIDE SEQUENCE [LARGE SCALE GENOMIC DNA]</scope>
    <source>
        <strain evidence="1 2">AMB_01</strain>
    </source>
</reference>
<dbReference type="Proteomes" id="UP000595814">
    <property type="component" value="Chromosome"/>
</dbReference>
<keyword evidence="2" id="KW-1185">Reference proteome</keyword>
<organism evidence="1 2">
    <name type="scientific">Miniphocaeibacter halophilus</name>
    <dbReference type="NCBI Taxonomy" id="2931922"/>
    <lineage>
        <taxon>Bacteria</taxon>
        <taxon>Bacillati</taxon>
        <taxon>Bacillota</taxon>
        <taxon>Tissierellia</taxon>
        <taxon>Tissierellales</taxon>
        <taxon>Peptoniphilaceae</taxon>
        <taxon>Miniphocaeibacter</taxon>
    </lineage>
</organism>
<evidence type="ECO:0000313" key="1">
    <source>
        <dbReference type="EMBL" id="QQK07320.1"/>
    </source>
</evidence>
<proteinExistence type="predicted"/>
<evidence type="ECO:0000313" key="2">
    <source>
        <dbReference type="Proteomes" id="UP000595814"/>
    </source>
</evidence>
<gene>
    <name evidence="1" type="ORF">JFY71_08335</name>
</gene>
<sequence length="200" mass="23019">MNSNLLEIERKRRSIYKLGKNLPISEDEIINLISDIVKNAPSAYNSQTGKISILLNENHNDLWNIVENTLKKKMGPDRDFSKTKAKIDGFKAAYGTILYFENKNKVKELQETFSSYADKFPQYSQHSSAILQILIWLGLAEQNIGANLQHYNPIIDNEIKAKWDIPKEFELVAQMPFGEILSPAGEKEFDNIDNRIKIFR</sequence>
<accession>A0AC61MRV1</accession>
<dbReference type="EMBL" id="CP066744">
    <property type="protein sequence ID" value="QQK07320.1"/>
    <property type="molecule type" value="Genomic_DNA"/>
</dbReference>
<name>A0AC61MRV1_9FIRM</name>